<protein>
    <recommendedName>
        <fullName evidence="6">SWIM-type domain-containing protein</fullName>
    </recommendedName>
</protein>
<dbReference type="InterPro" id="IPR052579">
    <property type="entry name" value="Zinc_finger_SWIM"/>
</dbReference>
<dbReference type="Pfam" id="PF21599">
    <property type="entry name" value="ZSWIM3_N"/>
    <property type="match status" value="1"/>
</dbReference>
<feature type="domain" description="SWIM-type" evidence="6">
    <location>
        <begin position="1043"/>
        <end position="1085"/>
    </location>
</feature>
<feature type="domain" description="SWIM-type" evidence="6">
    <location>
        <begin position="524"/>
        <end position="567"/>
    </location>
</feature>
<comment type="caution">
    <text evidence="7">The sequence shown here is derived from an EMBL/GenBank/DDBJ whole genome shotgun (WGS) entry which is preliminary data.</text>
</comment>
<sequence length="1165" mass="131512">MELGSCFKTYEDFKECFSAYKKENKCSFILRDCVSVRYHNLNHGTCIRDDILYVQVKFVCIRTQSNRKRATEADMCPAYLLLRYNEKLDRLFVSELNTQHIHIDSKAMGPRGDATGKSQKKLQSAQPAINKDLGTAAKSPSEPLFCSDKVQIPTKPEQEGITPSDLAKIAKVMKNFLKVDVGSMASFSVGSSQDLDRLSFQSSKMSDLFVRFPENLLLHRVENVQGHILYAFLVESKEREGRVVHFAVLKAETATSVAKMLSIFTEFNSDWPKVKVVFVDPSFPHRAVLQEVFPGARTLLSIYHTTRLLEKKLHRSSADPSFKRLMKEALREAVFVTSETSLQNLCQMSRALLDEQLFSFLQAHWFSCELLWYMHVRKGLHACSTYMDSLDIVTSKVSSLFREQQSLLDCILRFVDYIDFFNTKGVKNLPTAHPKLKRARSASTAPKSKKPSGLCRGSLSRPPVQEAKPEQVQGPPRQPPPGQPSQGGMLASLPQSSSDLAYKLCHNEWAVVQSSTHLVDVAGYAVDVQLLEDSHQVSKDGRSCSCSFQQRYHLPCRHILALLHTSQRPVSEAMVCRRWQKRYQHLLGPSGELRDPILVPADAGQPGEPGRNDMIQDLSRELANLLMQSEGPELEERCSTLRKIVDIWAAPRQPPEPSHQPGDFRDVGQLPFLWGKLEEEEGLDPAGTTIHATQSKYFDLGIETFPISPMALTVLNELLIEDPSPPLLFYQLNKTAQLETLNYQSCFMQRVFTHFPEILFIHRTYNPRGEVLYTFLVDGPRVPLEGHLSRAVYFAILAKEDAEALAQMCQVFKKFNPAWERVCTILVDPYFLLLPTLAMEFPAAEVLLSAFHICKFLQGKFCRLALEQPVERLLLTALRSAMCSATAGNLQKLYTLLNTCIPPAQRPALHSHWLLNDRIWLAHRWRSRAESSRYFQGLEVTTRLLSQLFGSTPVVEKGMSALLRYLRQNSGDKVSFNLGPSPPNHYTPLEGSPESPKVEQLVEARIQHSLNAICTGPAAQLCLGELAVVQKSMHLIGSGSEKVNIQILEDTHRVQPQPPASCSCYFNQAFRLPCRHILAMLSAHRQELQPDMLPAEWTAGCAPSLGDILGSTWSETLEKRLAIALLKEEVSQLLQRCSQEEFERRYSTLRELADSWIGPYEQVQL</sequence>
<dbReference type="PROSITE" id="PS50966">
    <property type="entry name" value="ZF_SWIM"/>
    <property type="match status" value="2"/>
</dbReference>
<dbReference type="InterPro" id="IPR007527">
    <property type="entry name" value="Znf_SWIM"/>
</dbReference>
<accession>A0A212CAB9</accession>
<evidence type="ECO:0000256" key="2">
    <source>
        <dbReference type="ARBA" id="ARBA00022771"/>
    </source>
</evidence>
<feature type="region of interest" description="Disordered" evidence="5">
    <location>
        <begin position="105"/>
        <end position="125"/>
    </location>
</feature>
<keyword evidence="2 4" id="KW-0863">Zinc-finger</keyword>
<dbReference type="PANTHER" id="PTHR31569">
    <property type="entry name" value="SWIM-TYPE DOMAIN-CONTAINING PROTEIN"/>
    <property type="match status" value="1"/>
</dbReference>
<dbReference type="Proteomes" id="UP000242450">
    <property type="component" value="Chromosome 23"/>
</dbReference>
<reference evidence="7 8" key="1">
    <citation type="journal article" date="2018" name="Mol. Genet. Genomics">
        <title>The red deer Cervus elaphus genome CerEla1.0: sequencing, annotating, genes, and chromosomes.</title>
        <authorList>
            <person name="Bana N.A."/>
            <person name="Nyiri A."/>
            <person name="Nagy J."/>
            <person name="Frank K."/>
            <person name="Nagy T."/>
            <person name="Steger V."/>
            <person name="Schiller M."/>
            <person name="Lakatos P."/>
            <person name="Sugar L."/>
            <person name="Horn P."/>
            <person name="Barta E."/>
            <person name="Orosz L."/>
        </authorList>
    </citation>
    <scope>NUCLEOTIDE SEQUENCE [LARGE SCALE GENOMIC DNA]</scope>
    <source>
        <strain evidence="7">Hungarian</strain>
    </source>
</reference>
<dbReference type="InterPro" id="IPR048325">
    <property type="entry name" value="ZSWIM3_N"/>
</dbReference>
<dbReference type="PANTHER" id="PTHR31569:SF3">
    <property type="entry name" value="ZINC FINGER SWIM DOMAIN-CONTAINING PROTEIN 3"/>
    <property type="match status" value="1"/>
</dbReference>
<dbReference type="SMART" id="SM00575">
    <property type="entry name" value="ZnF_PMZ"/>
    <property type="match status" value="2"/>
</dbReference>
<name>A0A212CAB9_CEREH</name>
<evidence type="ECO:0000313" key="8">
    <source>
        <dbReference type="Proteomes" id="UP000242450"/>
    </source>
</evidence>
<gene>
    <name evidence="7" type="ORF">Celaphus_00008039</name>
</gene>
<evidence type="ECO:0000256" key="3">
    <source>
        <dbReference type="ARBA" id="ARBA00022833"/>
    </source>
</evidence>
<keyword evidence="1" id="KW-0479">Metal-binding</keyword>
<dbReference type="GO" id="GO:0008270">
    <property type="term" value="F:zinc ion binding"/>
    <property type="evidence" value="ECO:0007669"/>
    <property type="project" value="UniProtKB-KW"/>
</dbReference>
<dbReference type="Pfam" id="PF04434">
    <property type="entry name" value="SWIM"/>
    <property type="match status" value="2"/>
</dbReference>
<evidence type="ECO:0000313" key="7">
    <source>
        <dbReference type="EMBL" id="OWK02938.1"/>
    </source>
</evidence>
<dbReference type="OrthoDB" id="124789at2759"/>
<dbReference type="AlphaFoldDB" id="A0A212CAB9"/>
<dbReference type="InterPro" id="IPR048324">
    <property type="entry name" value="ZSWIM1-3_RNaseH-like"/>
</dbReference>
<evidence type="ECO:0000259" key="6">
    <source>
        <dbReference type="PROSITE" id="PS50966"/>
    </source>
</evidence>
<evidence type="ECO:0000256" key="5">
    <source>
        <dbReference type="SAM" id="MobiDB-lite"/>
    </source>
</evidence>
<evidence type="ECO:0000256" key="1">
    <source>
        <dbReference type="ARBA" id="ARBA00022723"/>
    </source>
</evidence>
<organism evidence="7 8">
    <name type="scientific">Cervus elaphus hippelaphus</name>
    <name type="common">European red deer</name>
    <dbReference type="NCBI Taxonomy" id="46360"/>
    <lineage>
        <taxon>Eukaryota</taxon>
        <taxon>Metazoa</taxon>
        <taxon>Chordata</taxon>
        <taxon>Craniata</taxon>
        <taxon>Vertebrata</taxon>
        <taxon>Euteleostomi</taxon>
        <taxon>Mammalia</taxon>
        <taxon>Eutheria</taxon>
        <taxon>Laurasiatheria</taxon>
        <taxon>Artiodactyla</taxon>
        <taxon>Ruminantia</taxon>
        <taxon>Pecora</taxon>
        <taxon>Cervidae</taxon>
        <taxon>Cervinae</taxon>
        <taxon>Cervus</taxon>
    </lineage>
</organism>
<dbReference type="Pfam" id="PF21600">
    <property type="entry name" value="ZSWIM1-3_helical"/>
    <property type="match status" value="2"/>
</dbReference>
<dbReference type="InterPro" id="IPR006564">
    <property type="entry name" value="Znf_PMZ"/>
</dbReference>
<dbReference type="InterPro" id="IPR045563">
    <property type="entry name" value="ZSWIM1/3_C"/>
</dbReference>
<dbReference type="Pfam" id="PF21056">
    <property type="entry name" value="ZSWIM1-3_RNaseH-like"/>
    <property type="match status" value="2"/>
</dbReference>
<keyword evidence="3" id="KW-0862">Zinc</keyword>
<dbReference type="InterPro" id="IPR048326">
    <property type="entry name" value="ZSWIM1-3_helical"/>
</dbReference>
<dbReference type="EMBL" id="MKHE01000023">
    <property type="protein sequence ID" value="OWK02938.1"/>
    <property type="molecule type" value="Genomic_DNA"/>
</dbReference>
<feature type="region of interest" description="Disordered" evidence="5">
    <location>
        <begin position="432"/>
        <end position="492"/>
    </location>
</feature>
<proteinExistence type="predicted"/>
<keyword evidence="8" id="KW-1185">Reference proteome</keyword>
<evidence type="ECO:0000256" key="4">
    <source>
        <dbReference type="PROSITE-ProRule" id="PRU00325"/>
    </source>
</evidence>
<dbReference type="Pfam" id="PF19286">
    <property type="entry name" value="ZSWIM1-3_C"/>
    <property type="match status" value="2"/>
</dbReference>